<dbReference type="STRING" id="304371.MCP_0488"/>
<reference evidence="12" key="3">
    <citation type="journal article" date="2011" name="PLoS ONE">
        <title>Genome sequence of a mesophilic hydrogenotrophic methanogen Methanocella paludicola, the first cultivated representative of the order Methanocellales.</title>
        <authorList>
            <person name="Sakai S."/>
            <person name="Takaki Y."/>
            <person name="Shimamura S."/>
            <person name="Sekine M."/>
            <person name="Tajima T."/>
            <person name="Kosugi H."/>
            <person name="Ichikawa N."/>
            <person name="Tasumi E."/>
            <person name="Hiraki A.T."/>
            <person name="Shimizu A."/>
            <person name="Kato Y."/>
            <person name="Nishiko R."/>
            <person name="Mori K."/>
            <person name="Fujita N."/>
            <person name="Imachi H."/>
            <person name="Takai K."/>
        </authorList>
    </citation>
    <scope>NUCLEOTIDE SEQUENCE [LARGE SCALE GENOMIC DNA]</scope>
    <source>
        <strain evidence="12">DSM 17711 / JCM 13418 / NBRC 101707 / SANAE</strain>
    </source>
</reference>
<dbReference type="InParanoid" id="D1YVT8"/>
<reference evidence="11 12" key="1">
    <citation type="journal article" date="2007" name="Appl. Environ. Microbiol.">
        <title>Isolation of key methanogens for global methane emission from rice paddy fields: a novel isolate affiliated with the clone cluster rice cluster I.</title>
        <authorList>
            <person name="Sakai S."/>
            <person name="Imachi H."/>
            <person name="Sekiguchi Y."/>
            <person name="Ohashi A."/>
            <person name="Harada H."/>
            <person name="Kamagata Y."/>
        </authorList>
    </citation>
    <scope>NUCLEOTIDE SEQUENCE [LARGE SCALE GENOMIC DNA]</scope>
    <source>
        <strain evidence="12">DSM 17711 / JCM 13418 / NBRC 101707 / SANAE</strain>
    </source>
</reference>
<organism evidence="11 12">
    <name type="scientific">Methanocella paludicola (strain DSM 17711 / JCM 13418 / NBRC 101707 / SANAE)</name>
    <dbReference type="NCBI Taxonomy" id="304371"/>
    <lineage>
        <taxon>Archaea</taxon>
        <taxon>Methanobacteriati</taxon>
        <taxon>Methanobacteriota</taxon>
        <taxon>Stenosarchaea group</taxon>
        <taxon>Methanomicrobia</taxon>
        <taxon>Methanocellales</taxon>
        <taxon>Methanocellaceae</taxon>
        <taxon>Methanocella</taxon>
    </lineage>
</organism>
<evidence type="ECO:0000256" key="1">
    <source>
        <dbReference type="ARBA" id="ARBA00004651"/>
    </source>
</evidence>
<dbReference type="Pfam" id="PF21088">
    <property type="entry name" value="MS_channel_1st"/>
    <property type="match status" value="1"/>
</dbReference>
<evidence type="ECO:0000256" key="3">
    <source>
        <dbReference type="ARBA" id="ARBA00022475"/>
    </source>
</evidence>
<dbReference type="PANTHER" id="PTHR30221">
    <property type="entry name" value="SMALL-CONDUCTANCE MECHANOSENSITIVE CHANNEL"/>
    <property type="match status" value="1"/>
</dbReference>
<evidence type="ECO:0000256" key="5">
    <source>
        <dbReference type="ARBA" id="ARBA00022989"/>
    </source>
</evidence>
<evidence type="ECO:0000259" key="8">
    <source>
        <dbReference type="Pfam" id="PF00924"/>
    </source>
</evidence>
<dbReference type="InterPro" id="IPR010920">
    <property type="entry name" value="LSM_dom_sf"/>
</dbReference>
<feature type="transmembrane region" description="Helical" evidence="7">
    <location>
        <begin position="153"/>
        <end position="181"/>
    </location>
</feature>
<dbReference type="Proteomes" id="UP000001882">
    <property type="component" value="Chromosome"/>
</dbReference>
<dbReference type="KEGG" id="mpd:MCP_0488"/>
<keyword evidence="5 7" id="KW-1133">Transmembrane helix</keyword>
<evidence type="ECO:0000313" key="11">
    <source>
        <dbReference type="EMBL" id="BAI60560.1"/>
    </source>
</evidence>
<dbReference type="EMBL" id="AP011532">
    <property type="protein sequence ID" value="BAI60560.1"/>
    <property type="molecule type" value="Genomic_DNA"/>
</dbReference>
<comment type="similarity">
    <text evidence="2">Belongs to the MscS (TC 1.A.23) family.</text>
</comment>
<dbReference type="PANTHER" id="PTHR30221:SF1">
    <property type="entry name" value="SMALL-CONDUCTANCE MECHANOSENSITIVE CHANNEL"/>
    <property type="match status" value="1"/>
</dbReference>
<feature type="transmembrane region" description="Helical" evidence="7">
    <location>
        <begin position="47"/>
        <end position="71"/>
    </location>
</feature>
<feature type="domain" description="Mechanosensitive ion channel MscS" evidence="8">
    <location>
        <begin position="171"/>
        <end position="236"/>
    </location>
</feature>
<feature type="transmembrane region" description="Helical" evidence="7">
    <location>
        <begin position="125"/>
        <end position="146"/>
    </location>
</feature>
<evidence type="ECO:0000259" key="10">
    <source>
        <dbReference type="Pfam" id="PF21088"/>
    </source>
</evidence>
<evidence type="ECO:0000259" key="9">
    <source>
        <dbReference type="Pfam" id="PF21082"/>
    </source>
</evidence>
<name>D1YVT8_METPS</name>
<keyword evidence="12" id="KW-1185">Reference proteome</keyword>
<evidence type="ECO:0000256" key="4">
    <source>
        <dbReference type="ARBA" id="ARBA00022692"/>
    </source>
</evidence>
<dbReference type="Pfam" id="PF00924">
    <property type="entry name" value="MS_channel_2nd"/>
    <property type="match status" value="1"/>
</dbReference>
<dbReference type="FunCoup" id="D1YVT8">
    <property type="interactions" value="12"/>
</dbReference>
<feature type="domain" description="Mechanosensitive ion channel MscS C-terminal" evidence="9">
    <location>
        <begin position="246"/>
        <end position="327"/>
    </location>
</feature>
<keyword evidence="4 7" id="KW-0812">Transmembrane</keyword>
<dbReference type="InterPro" id="IPR023408">
    <property type="entry name" value="MscS_beta-dom_sf"/>
</dbReference>
<dbReference type="Pfam" id="PF21082">
    <property type="entry name" value="MS_channel_3rd"/>
    <property type="match status" value="1"/>
</dbReference>
<dbReference type="Gene3D" id="1.10.287.1260">
    <property type="match status" value="1"/>
</dbReference>
<feature type="domain" description="Mechanosensitive ion channel transmembrane helices 2/3" evidence="10">
    <location>
        <begin position="128"/>
        <end position="168"/>
    </location>
</feature>
<dbReference type="InterPro" id="IPR045275">
    <property type="entry name" value="MscS_archaea/bacteria_type"/>
</dbReference>
<dbReference type="GO" id="GO:0008381">
    <property type="term" value="F:mechanosensitive monoatomic ion channel activity"/>
    <property type="evidence" value="ECO:0007669"/>
    <property type="project" value="InterPro"/>
</dbReference>
<comment type="subcellular location">
    <subcellularLocation>
        <location evidence="1">Cell membrane</location>
        <topology evidence="1">Multi-pass membrane protein</topology>
    </subcellularLocation>
</comment>
<dbReference type="AlphaFoldDB" id="D1YVT8"/>
<keyword evidence="6 7" id="KW-0472">Membrane</keyword>
<dbReference type="InterPro" id="IPR049142">
    <property type="entry name" value="MS_channel_1st"/>
</dbReference>
<dbReference type="InterPro" id="IPR049278">
    <property type="entry name" value="MS_channel_C"/>
</dbReference>
<dbReference type="Gene3D" id="3.30.70.100">
    <property type="match status" value="1"/>
</dbReference>
<protein>
    <submittedName>
        <fullName evidence="11">Small-conductance mechanosensitive channel</fullName>
    </submittedName>
</protein>
<feature type="transmembrane region" description="Helical" evidence="7">
    <location>
        <begin position="83"/>
        <end position="105"/>
    </location>
</feature>
<dbReference type="InterPro" id="IPR011066">
    <property type="entry name" value="MscS_channel_C_sf"/>
</dbReference>
<dbReference type="InterPro" id="IPR006685">
    <property type="entry name" value="MscS_channel_2nd"/>
</dbReference>
<sequence length="339" mass="36631">MAEALTAAIVLAIFLALSWIVRRFITDIAPRLVSKTRSSIDDELLKAIRTPVQVLIIVAGVYFACNTLNGLSPGIVGAIDKLAAIALILVGAYLVSNIISAFIRWYVADVAPKTGSDLDDHLLPFLQKVVVVLVYVIAGIMVLDLFIEVTPLIASLGVVGIAVAFAAKAMLMNIFGAMAILTDRPFKIGDRLYLDGIGATDVEDVGLWSTRVRTMDGRIVVVPNEKMASSHIVNISQPEVKLRVQLKVRISYASDAEKACAILESIASGTPGVSADPKPRAYLSELGDFAVTIMLLAYVDNYDNDLSVSDSIYRNALATFKKEGIVIPYPTVNVRPRVR</sequence>
<dbReference type="Gene3D" id="2.30.30.60">
    <property type="match status" value="1"/>
</dbReference>
<dbReference type="eggNOG" id="arCOG01568">
    <property type="taxonomic scope" value="Archaea"/>
</dbReference>
<dbReference type="SUPFAM" id="SSF82861">
    <property type="entry name" value="Mechanosensitive channel protein MscS (YggB), transmembrane region"/>
    <property type="match status" value="1"/>
</dbReference>
<gene>
    <name evidence="11" type="ordered locus">MCP_0488</name>
</gene>
<accession>D1YVT8</accession>
<keyword evidence="3" id="KW-1003">Cell membrane</keyword>
<evidence type="ECO:0000313" key="12">
    <source>
        <dbReference type="Proteomes" id="UP000001882"/>
    </source>
</evidence>
<reference evidence="11 12" key="2">
    <citation type="journal article" date="2008" name="Int. J. Syst. Evol. Microbiol.">
        <title>Methanocella paludicola gen. nov., sp. nov., a methane-producing archaeon, the first isolate of the lineage 'Rice Cluster I', and proposal of the new archaeal order Methanocellales ord. nov.</title>
        <authorList>
            <person name="Sakai S."/>
            <person name="Imachi H."/>
            <person name="Hanada S."/>
            <person name="Ohashi A."/>
            <person name="Harada H."/>
            <person name="Kamagata Y."/>
        </authorList>
    </citation>
    <scope>NUCLEOTIDE SEQUENCE [LARGE SCALE GENOMIC DNA]</scope>
    <source>
        <strain evidence="12">DSM 17711 / JCM 13418 / NBRC 101707 / SANAE</strain>
    </source>
</reference>
<evidence type="ECO:0000256" key="6">
    <source>
        <dbReference type="ARBA" id="ARBA00023136"/>
    </source>
</evidence>
<proteinExistence type="inferred from homology"/>
<dbReference type="GO" id="GO:0005886">
    <property type="term" value="C:plasma membrane"/>
    <property type="evidence" value="ECO:0007669"/>
    <property type="project" value="UniProtKB-SubCell"/>
</dbReference>
<dbReference type="InterPro" id="IPR011014">
    <property type="entry name" value="MscS_channel_TM-2"/>
</dbReference>
<evidence type="ECO:0000256" key="7">
    <source>
        <dbReference type="SAM" id="Phobius"/>
    </source>
</evidence>
<evidence type="ECO:0000256" key="2">
    <source>
        <dbReference type="ARBA" id="ARBA00008017"/>
    </source>
</evidence>
<dbReference type="SUPFAM" id="SSF50182">
    <property type="entry name" value="Sm-like ribonucleoproteins"/>
    <property type="match status" value="1"/>
</dbReference>
<dbReference type="SUPFAM" id="SSF82689">
    <property type="entry name" value="Mechanosensitive channel protein MscS (YggB), C-terminal domain"/>
    <property type="match status" value="1"/>
</dbReference>